<sequence>SIPMQMLLRHMNYVIYAYAGATDVGEATQCFLQWLETNGIRADGQVVAIEEYGVMGKGLVAKRDLKAGELMVRVPSKLFMSTATAMASPQ</sequence>
<dbReference type="InterPro" id="IPR046341">
    <property type="entry name" value="SET_dom_sf"/>
</dbReference>
<organism evidence="1 2">
    <name type="scientific">Sphaeroforma arctica JP610</name>
    <dbReference type="NCBI Taxonomy" id="667725"/>
    <lineage>
        <taxon>Eukaryota</taxon>
        <taxon>Ichthyosporea</taxon>
        <taxon>Ichthyophonida</taxon>
        <taxon>Sphaeroforma</taxon>
    </lineage>
</organism>
<feature type="non-terminal residue" evidence="1">
    <location>
        <position position="90"/>
    </location>
</feature>
<proteinExistence type="predicted"/>
<dbReference type="SUPFAM" id="SSF82199">
    <property type="entry name" value="SET domain"/>
    <property type="match status" value="1"/>
</dbReference>
<dbReference type="OrthoDB" id="441812at2759"/>
<name>A0A0L0FD54_9EUKA</name>
<reference evidence="1 2" key="1">
    <citation type="submission" date="2011-02" db="EMBL/GenBank/DDBJ databases">
        <title>The Genome Sequence of Sphaeroforma arctica JP610.</title>
        <authorList>
            <consortium name="The Broad Institute Genome Sequencing Platform"/>
            <person name="Russ C."/>
            <person name="Cuomo C."/>
            <person name="Young S.K."/>
            <person name="Zeng Q."/>
            <person name="Gargeya S."/>
            <person name="Alvarado L."/>
            <person name="Berlin A."/>
            <person name="Chapman S.B."/>
            <person name="Chen Z."/>
            <person name="Freedman E."/>
            <person name="Gellesch M."/>
            <person name="Goldberg J."/>
            <person name="Griggs A."/>
            <person name="Gujja S."/>
            <person name="Heilman E."/>
            <person name="Heiman D."/>
            <person name="Howarth C."/>
            <person name="Mehta T."/>
            <person name="Neiman D."/>
            <person name="Pearson M."/>
            <person name="Roberts A."/>
            <person name="Saif S."/>
            <person name="Shea T."/>
            <person name="Shenoy N."/>
            <person name="Sisk P."/>
            <person name="Stolte C."/>
            <person name="Sykes S."/>
            <person name="White J."/>
            <person name="Yandava C."/>
            <person name="Burger G."/>
            <person name="Gray M.W."/>
            <person name="Holland P.W.H."/>
            <person name="King N."/>
            <person name="Lang F.B.F."/>
            <person name="Roger A.J."/>
            <person name="Ruiz-Trillo I."/>
            <person name="Haas B."/>
            <person name="Nusbaum C."/>
            <person name="Birren B."/>
        </authorList>
    </citation>
    <scope>NUCLEOTIDE SEQUENCE [LARGE SCALE GENOMIC DNA]</scope>
    <source>
        <strain evidence="1 2">JP610</strain>
    </source>
</reference>
<dbReference type="RefSeq" id="XP_014147905.1">
    <property type="nucleotide sequence ID" value="XM_014292430.1"/>
</dbReference>
<protein>
    <submittedName>
        <fullName evidence="1">Uncharacterized protein</fullName>
    </submittedName>
</protein>
<evidence type="ECO:0000313" key="2">
    <source>
        <dbReference type="Proteomes" id="UP000054560"/>
    </source>
</evidence>
<keyword evidence="2" id="KW-1185">Reference proteome</keyword>
<dbReference type="Gene3D" id="3.90.1410.10">
    <property type="entry name" value="set domain protein methyltransferase, domain 1"/>
    <property type="match status" value="1"/>
</dbReference>
<dbReference type="GeneID" id="25913943"/>
<dbReference type="EMBL" id="KQ244886">
    <property type="protein sequence ID" value="KNC74003.1"/>
    <property type="molecule type" value="Genomic_DNA"/>
</dbReference>
<evidence type="ECO:0000313" key="1">
    <source>
        <dbReference type="EMBL" id="KNC74003.1"/>
    </source>
</evidence>
<dbReference type="AlphaFoldDB" id="A0A0L0FD54"/>
<dbReference type="Proteomes" id="UP000054560">
    <property type="component" value="Unassembled WGS sequence"/>
</dbReference>
<accession>A0A0L0FD54</accession>
<feature type="non-terminal residue" evidence="1">
    <location>
        <position position="1"/>
    </location>
</feature>
<gene>
    <name evidence="1" type="ORF">SARC_13439</name>
</gene>